<dbReference type="AlphaFoldDB" id="A0A0N1IU25"/>
<dbReference type="EMBL" id="KQ435710">
    <property type="protein sequence ID" value="KOX79694.1"/>
    <property type="molecule type" value="Genomic_DNA"/>
</dbReference>
<evidence type="ECO:0000313" key="2">
    <source>
        <dbReference type="Proteomes" id="UP000053105"/>
    </source>
</evidence>
<name>A0A0N1IU25_9HYME</name>
<gene>
    <name evidence="1" type="ORF">WN51_11304</name>
</gene>
<protein>
    <submittedName>
        <fullName evidence="1">Uncharacterized protein</fullName>
    </submittedName>
</protein>
<proteinExistence type="predicted"/>
<keyword evidence="2" id="KW-1185">Reference proteome</keyword>
<sequence length="53" mass="6045">MYSIFALLQTLCKRSSERPLSNRSVCSELKFSELAEFHSALSGCKQKRAYSEI</sequence>
<organism evidence="1 2">
    <name type="scientific">Melipona quadrifasciata</name>
    <dbReference type="NCBI Taxonomy" id="166423"/>
    <lineage>
        <taxon>Eukaryota</taxon>
        <taxon>Metazoa</taxon>
        <taxon>Ecdysozoa</taxon>
        <taxon>Arthropoda</taxon>
        <taxon>Hexapoda</taxon>
        <taxon>Insecta</taxon>
        <taxon>Pterygota</taxon>
        <taxon>Neoptera</taxon>
        <taxon>Endopterygota</taxon>
        <taxon>Hymenoptera</taxon>
        <taxon>Apocrita</taxon>
        <taxon>Aculeata</taxon>
        <taxon>Apoidea</taxon>
        <taxon>Anthophila</taxon>
        <taxon>Apidae</taxon>
        <taxon>Melipona</taxon>
    </lineage>
</organism>
<evidence type="ECO:0000313" key="1">
    <source>
        <dbReference type="EMBL" id="KOX79694.1"/>
    </source>
</evidence>
<reference evidence="1 2" key="1">
    <citation type="submission" date="2015-07" db="EMBL/GenBank/DDBJ databases">
        <title>The genome of Melipona quadrifasciata.</title>
        <authorList>
            <person name="Pan H."/>
            <person name="Kapheim K."/>
        </authorList>
    </citation>
    <scope>NUCLEOTIDE SEQUENCE [LARGE SCALE GENOMIC DNA]</scope>
    <source>
        <strain evidence="1">0111107301</strain>
        <tissue evidence="1">Whole body</tissue>
    </source>
</reference>
<accession>A0A0N1IU25</accession>
<dbReference type="Proteomes" id="UP000053105">
    <property type="component" value="Unassembled WGS sequence"/>
</dbReference>